<dbReference type="EMBL" id="QAOT01000001">
    <property type="protein sequence ID" value="PTR20721.1"/>
    <property type="molecule type" value="Genomic_DNA"/>
</dbReference>
<evidence type="ECO:0000256" key="1">
    <source>
        <dbReference type="SAM" id="SignalP"/>
    </source>
</evidence>
<dbReference type="OrthoDB" id="7867642at2"/>
<gene>
    <name evidence="2" type="ORF">C8J28_10138</name>
</gene>
<reference evidence="2 3" key="1">
    <citation type="submission" date="2018-04" db="EMBL/GenBank/DDBJ databases">
        <title>Genomic Encyclopedia of Type Strains, Phase III (KMG-III): the genomes of soil and plant-associated and newly described type strains.</title>
        <authorList>
            <person name="Whitman W."/>
        </authorList>
    </citation>
    <scope>NUCLEOTIDE SEQUENCE [LARGE SCALE GENOMIC DNA]</scope>
    <source>
        <strain evidence="2 3">KA25</strain>
    </source>
</reference>
<dbReference type="Proteomes" id="UP000244060">
    <property type="component" value="Unassembled WGS sequence"/>
</dbReference>
<feature type="chain" id="PRO_5015567577" description="Succinate dehydrogenase" evidence="1">
    <location>
        <begin position="23"/>
        <end position="106"/>
    </location>
</feature>
<proteinExistence type="predicted"/>
<protein>
    <recommendedName>
        <fullName evidence="4">Succinate dehydrogenase</fullName>
    </recommendedName>
</protein>
<comment type="caution">
    <text evidence="2">The sequence shown here is derived from an EMBL/GenBank/DDBJ whole genome shotgun (WGS) entry which is preliminary data.</text>
</comment>
<dbReference type="AlphaFoldDB" id="A0A2T5KE82"/>
<dbReference type="RefSeq" id="WP_011907157.1">
    <property type="nucleotide sequence ID" value="NZ_CP089965.1"/>
</dbReference>
<evidence type="ECO:0008006" key="4">
    <source>
        <dbReference type="Google" id="ProtNLM"/>
    </source>
</evidence>
<dbReference type="PROSITE" id="PS51257">
    <property type="entry name" value="PROKAR_LIPOPROTEIN"/>
    <property type="match status" value="1"/>
</dbReference>
<accession>A0A2T5KE82</accession>
<name>A0A2T5KE82_9RHOB</name>
<sequence length="106" mass="10790">MRGAALASCALALAACSPQSVADSVARQTARTVVLPVVEQYMPGPAAQGVTTCIIDNATAQELSALSRDVGVRAGTTTVQNVVTIATRPDTIRCLQTSGLPLLPAV</sequence>
<evidence type="ECO:0000313" key="3">
    <source>
        <dbReference type="Proteomes" id="UP000244060"/>
    </source>
</evidence>
<feature type="signal peptide" evidence="1">
    <location>
        <begin position="1"/>
        <end position="22"/>
    </location>
</feature>
<keyword evidence="3" id="KW-1185">Reference proteome</keyword>
<keyword evidence="1" id="KW-0732">Signal</keyword>
<organism evidence="2 3">
    <name type="scientific">Cereibacter azotoformans</name>
    <dbReference type="NCBI Taxonomy" id="43057"/>
    <lineage>
        <taxon>Bacteria</taxon>
        <taxon>Pseudomonadati</taxon>
        <taxon>Pseudomonadota</taxon>
        <taxon>Alphaproteobacteria</taxon>
        <taxon>Rhodobacterales</taxon>
        <taxon>Paracoccaceae</taxon>
        <taxon>Cereibacter</taxon>
    </lineage>
</organism>
<evidence type="ECO:0000313" key="2">
    <source>
        <dbReference type="EMBL" id="PTR20721.1"/>
    </source>
</evidence>